<dbReference type="Proteomes" id="UP000198394">
    <property type="component" value="Unassembled WGS sequence"/>
</dbReference>
<organism evidence="1 2">
    <name type="scientific">Parageobacillus galactosidasius</name>
    <dbReference type="NCBI Taxonomy" id="883812"/>
    <lineage>
        <taxon>Bacteria</taxon>
        <taxon>Bacillati</taxon>
        <taxon>Bacillota</taxon>
        <taxon>Bacilli</taxon>
        <taxon>Bacillales</taxon>
        <taxon>Anoxybacillaceae</taxon>
        <taxon>Parageobacillus</taxon>
    </lineage>
</organism>
<gene>
    <name evidence="1" type="ORF">B9L23_07520</name>
</gene>
<dbReference type="RefSeq" id="WP_089097159.1">
    <property type="nucleotide sequence ID" value="NZ_NDYL01000001.1"/>
</dbReference>
<accession>A0A226QQA5</accession>
<name>A0A226QQA5_9BACL</name>
<sequence length="162" mass="18199">MEQHKGVAKFENELKAIESEDIRAFAHNAIVASPPSFWKDKELVAYTKKVFKVVKELLDHDKVKSPIKDVILTGVLLSDVALNELSDRFKHLHPLAAAKILEPVSKDLHKALWEGITRIIEAHEGENTPSKLLEPKPGTPEHLVSLAHRLVKNEAIDVKIEE</sequence>
<dbReference type="EMBL" id="NDYL01000001">
    <property type="protein sequence ID" value="OXB94706.1"/>
    <property type="molecule type" value="Genomic_DNA"/>
</dbReference>
<evidence type="ECO:0000313" key="1">
    <source>
        <dbReference type="EMBL" id="OXB94706.1"/>
    </source>
</evidence>
<proteinExistence type="predicted"/>
<protein>
    <submittedName>
        <fullName evidence="1">Uncharacterized protein</fullName>
    </submittedName>
</protein>
<comment type="caution">
    <text evidence="1">The sequence shown here is derived from an EMBL/GenBank/DDBJ whole genome shotgun (WGS) entry which is preliminary data.</text>
</comment>
<dbReference type="AlphaFoldDB" id="A0A226QQA5"/>
<keyword evidence="2" id="KW-1185">Reference proteome</keyword>
<evidence type="ECO:0000313" key="2">
    <source>
        <dbReference type="Proteomes" id="UP000198394"/>
    </source>
</evidence>
<reference evidence="1 2" key="1">
    <citation type="submission" date="2017-04" db="EMBL/GenBank/DDBJ databases">
        <title>The genome sequence of Parageobacillus galactosidasius DSM 18751.</title>
        <authorList>
            <person name="Ramaloko W.T."/>
            <person name="Koen N."/>
            <person name="Polliack S."/>
            <person name="Aliyu H."/>
            <person name="Lebre P."/>
            <person name="Mohr T."/>
            <person name="Oswald F."/>
            <person name="Zwick M."/>
            <person name="Neumann A."/>
            <person name="Syldatk C."/>
            <person name="Cowan D."/>
            <person name="De Maayer P."/>
        </authorList>
    </citation>
    <scope>NUCLEOTIDE SEQUENCE [LARGE SCALE GENOMIC DNA]</scope>
    <source>
        <strain evidence="1 2">DSM 18751</strain>
    </source>
</reference>